<dbReference type="GO" id="GO:0055088">
    <property type="term" value="P:lipid homeostasis"/>
    <property type="evidence" value="ECO:0007669"/>
    <property type="project" value="TreeGrafter"/>
</dbReference>
<dbReference type="SUPFAM" id="SSF56645">
    <property type="entry name" value="Acyl-CoA dehydrogenase NM domain-like"/>
    <property type="match status" value="1"/>
</dbReference>
<keyword evidence="21" id="KW-1133">Transmembrane helix</keyword>
<evidence type="ECO:0000256" key="11">
    <source>
        <dbReference type="ARBA" id="ARBA00022827"/>
    </source>
</evidence>
<name>F4QDI9_CACFS</name>
<feature type="coiled-coil region" evidence="19">
    <location>
        <begin position="1534"/>
        <end position="1564"/>
    </location>
</feature>
<dbReference type="InterPro" id="IPR002655">
    <property type="entry name" value="Acyl-CoA_oxidase_C"/>
</dbReference>
<dbReference type="Pfam" id="PF18995">
    <property type="entry name" value="PRT6_C"/>
    <property type="match status" value="1"/>
</dbReference>
<comment type="similarity">
    <text evidence="5">Belongs to the acyl-CoA oxidase family.</text>
</comment>
<dbReference type="Proteomes" id="UP000007797">
    <property type="component" value="Unassembled WGS sequence"/>
</dbReference>
<proteinExistence type="inferred from homology"/>
<evidence type="ECO:0000256" key="8">
    <source>
        <dbReference type="ARBA" id="ARBA00022723"/>
    </source>
</evidence>
<dbReference type="OrthoDB" id="20544at2759"/>
<keyword evidence="21" id="KW-0812">Transmembrane</keyword>
<feature type="region of interest" description="Disordered" evidence="20">
    <location>
        <begin position="1846"/>
        <end position="1870"/>
    </location>
</feature>
<feature type="zinc finger region" description="UBR-type" evidence="18">
    <location>
        <begin position="916"/>
        <end position="989"/>
    </location>
</feature>
<dbReference type="EMBL" id="GL883029">
    <property type="protein sequence ID" value="EGG13786.1"/>
    <property type="molecule type" value="Genomic_DNA"/>
</dbReference>
<evidence type="ECO:0000313" key="23">
    <source>
        <dbReference type="EMBL" id="EGG13786.1"/>
    </source>
</evidence>
<evidence type="ECO:0000256" key="3">
    <source>
        <dbReference type="ARBA" id="ARBA00004275"/>
    </source>
</evidence>
<gene>
    <name evidence="23" type="ORF">DFA_11547</name>
</gene>
<organism evidence="23 24">
    <name type="scientific">Cavenderia fasciculata</name>
    <name type="common">Slime mold</name>
    <name type="synonym">Dictyostelium fasciculatum</name>
    <dbReference type="NCBI Taxonomy" id="261658"/>
    <lineage>
        <taxon>Eukaryota</taxon>
        <taxon>Amoebozoa</taxon>
        <taxon>Evosea</taxon>
        <taxon>Eumycetozoa</taxon>
        <taxon>Dictyostelia</taxon>
        <taxon>Acytosteliales</taxon>
        <taxon>Cavenderiaceae</taxon>
        <taxon>Cavenderia</taxon>
    </lineage>
</organism>
<dbReference type="Pfam" id="PF01756">
    <property type="entry name" value="ACOX"/>
    <property type="match status" value="1"/>
</dbReference>
<dbReference type="PANTHER" id="PTHR10909:SF377">
    <property type="entry name" value="ACYL-COENZYME A OXIDASE"/>
    <property type="match status" value="1"/>
</dbReference>
<dbReference type="KEGG" id="dfa:DFA_11547"/>
<dbReference type="CDD" id="cd19670">
    <property type="entry name" value="UBR-box_UBR1_2_3"/>
    <property type="match status" value="1"/>
</dbReference>
<keyword evidence="7" id="KW-0808">Transferase</keyword>
<accession>F4QDI9</accession>
<dbReference type="Gene3D" id="2.40.110.10">
    <property type="entry name" value="Butyryl-CoA Dehydrogenase, subunit A, domain 2"/>
    <property type="match status" value="1"/>
</dbReference>
<keyword evidence="24" id="KW-1185">Reference proteome</keyword>
<keyword evidence="15" id="KW-0443">Lipid metabolism</keyword>
<feature type="compositionally biased region" description="Low complexity" evidence="20">
    <location>
        <begin position="1857"/>
        <end position="1870"/>
    </location>
</feature>
<evidence type="ECO:0000256" key="15">
    <source>
        <dbReference type="ARBA" id="ARBA00023098"/>
    </source>
</evidence>
<dbReference type="SUPFAM" id="SSF47203">
    <property type="entry name" value="Acyl-CoA dehydrogenase C-terminal domain-like"/>
    <property type="match status" value="2"/>
</dbReference>
<dbReference type="GO" id="GO:0008270">
    <property type="term" value="F:zinc ion binding"/>
    <property type="evidence" value="ECO:0007669"/>
    <property type="project" value="UniProtKB-KW"/>
</dbReference>
<dbReference type="STRING" id="1054147.F4QDI9"/>
<sequence>MKPAHISLLWLYRTTLVVRIFIVFTLFYSYQQYSKVSTLFIIQILREIKQQQQQCIRRELKVSGGDQKEVIHIRDGVQVDAAIPQQQQVDVNALKLLIDRPELTEFKDKVRRAIATSDVFKASVAGMPSDEYKQLVYEQLKYVGANLIRFTYPRDHVDLMSAGIEILSTYNNNICTKLGVHYSLWGGTILLLGTKRHEKYIEPSDKLSIVGSFSMTEMGHGSNVRGLETTATFDRATKEFVVHSPSPSAYKVWIGGTALHAHYTTVFARLVIDSKDYGVHAFVVPIRDATSNKVLPGITIHDCGPKLGLNGIDNGQLRFDKVRIPLDNLLNRFSNVAEDGAYTSQFDSPVKNFAATMAPFIAGRLYIVKSSTGPARTSLTAAIRYGFYRKQFGPTQTEEYPLMTLASHQRRLLVPLARSMTLDLYTQQLEKLLQSKRVPASAHAHAAGLKAIYSWHCVATLQVCRESCGGQGYRSENKIAEFKNDCDVNCTYEGDNTVLMQQVAKYILAISKDTQADKPIHIDGNPKQVLYDFSNLLALFKTRENIKVKELRELIQPAAKGAKEEYIAFSNAIPWALKAAFAYMDRIFLENAIARIATDAKVTPMVQLILLDTLARIEEDLGWFLGHGLISPSVANSIPFLVVDLCKQITPHALSIVKAYDIPSKCLPNESLTEGMKIIDDGDEDGDSSIDSFTSMEDGEYGDWFRDEIAAQRIRERDIDMYDFGDDEEQFETELYRVYEHIRQGQVQGQVQGQGRRPVLARPAQVEGNLDQIIEDEDEEDEEEEEEDDDQDLVDDIDGEMPVDYGDFDFNIDRVLGYINNQNVYNIRDALSQFIRAAGANGSLLFGNALTAPDVLKDKMDSLPLYGSQEFSFDPYYDIINQTISSKDQLDQVALKFLQLDEPILSKLGKDKYKFPYCQHEWTEKTWFFRCKDCEITQTSCICLDCFKNGNHIHEGHSFMPEQSNQGGCCDCGNSDSWKPEGFCSSHFLPEKPIHPSDLIDPELKKKFHLFLRVVLSVLVDIINKDRSSSSTTTISPFSSLRNSDYPRITFIVTWLEDLASNSYPVSHILTEEFAQRELDQTTFSLHEPTPLPYISPPPTEDNNNNNQKDSDQVYLAHKSQISPLISVLSAIEKSEHILQATKTLLVTMMGNKLFKVVFCNEFLSYYERFALSPSSNMRIIVSSISCQMFEIPSIVQSFSTGYSTHNLILKIIDVFAKLIEHGSTYDFDLPTNREEYEQYLVSQDFYYISGYFKYEKISKFVYENEIVFSKIFSLCRGIQGITPIKRQLTEALPYELPVISNLIGLENQNINCFNNFLQSIHKLKYPSSKFLKLLISNIPSNEEIIFPPFENINQYKYPVSDIFNGVTSISIHQPFARLFGNYCLNALHFSPDYSLEAVKALLPLDKLLYIFNSILSINVLMFQNNACLWEKNLNVNEFKSYYTWSFMVIDIFTMQYISIILGPNYFLNLLINSFTSNFKSIETNKTVIPDLFKLIIQILQNRSSPIFGLPEARYHLVQAVISNYKSHSALMNYRREFTNLDSLEDLIEEITEQGTENKKLLLKEKNWERYDHYYPYHFCERDAFADLSLNHYHEHLKKKKDPLEDTYPLPPVLEPLHPNLAAVNDIFDEPLLYNIMFLYLLKFVRPTSMLTDSFQMLTFLDNPCFSSDQKQMENLTNHILYLLVLGIRTFIDTIIPNLNQNDLDSLKSKIHILINNNQNNHNNNQNNNSTIDNKMILLIFKRYNVIGENGEKTQICILDLVLNLFEIMQNTGKYAEKKSLISKLLTMLGDFDKNLLDHFHTKVNMDDFVKAQGEREFEAKKKEAMLRQKAIREKMMQQQIQFLQQNGGDDDEMSEDSSSASAATGNGSSTAISDDMVCVSCKETTRNGQKPVALEGRLFDGFYCPLCNRTCNILLAVDSVGQLATSEELIMSLFEADTTFRHFPESLNSINFRYVWKFPLCNIENLEISSRLNRHYAQEPYYIYSESDFKNQLRTLRLLYYNIMSVPVPTEPPTTAHVDLLMSDKYSAENDPFTLASFSHFFNRSMDVNVFIEKAYERLVFLIFSTTAERYFTANLLNTIDYEDLLSQQFETLKVHLTVPEAVKETSSGFVLGFIKKVNKRIQPFIRKAYLLLHCIKSMAQPLGNENDFTQQQFENQSFLLGALGLRDPLECVLNPKFNELGKLYSLSKANTNFLSYIPLKTPSFIDLPSMYIDFLMDFLMVPCEKGSCDKLPKGVCLVCAKVICLDDCCSEELLKHTHNCGNGLIITLGIINPTVNVYSHGGSVATSNVYFDKHGEPSTKTKPNLKLNPTALRELYINWIKGVYLERSF</sequence>
<dbReference type="PROSITE" id="PS51157">
    <property type="entry name" value="ZF_UBR"/>
    <property type="match status" value="1"/>
</dbReference>
<evidence type="ECO:0000256" key="6">
    <source>
        <dbReference type="ARBA" id="ARBA00022630"/>
    </source>
</evidence>
<evidence type="ECO:0000256" key="16">
    <source>
        <dbReference type="ARBA" id="ARBA00023140"/>
    </source>
</evidence>
<dbReference type="GO" id="GO:0061630">
    <property type="term" value="F:ubiquitin protein ligase activity"/>
    <property type="evidence" value="ECO:0007669"/>
    <property type="project" value="UniProtKB-EC"/>
</dbReference>
<evidence type="ECO:0000256" key="9">
    <source>
        <dbReference type="ARBA" id="ARBA00022771"/>
    </source>
</evidence>
<evidence type="ECO:0000256" key="18">
    <source>
        <dbReference type="PROSITE-ProRule" id="PRU00508"/>
    </source>
</evidence>
<dbReference type="Gene3D" id="1.20.140.10">
    <property type="entry name" value="Butyryl-CoA Dehydrogenase, subunit A, domain 3"/>
    <property type="match status" value="2"/>
</dbReference>
<feature type="compositionally biased region" description="Acidic residues" evidence="20">
    <location>
        <begin position="773"/>
        <end position="798"/>
    </location>
</feature>
<dbReference type="UniPathway" id="UPA00143"/>
<evidence type="ECO:0000256" key="12">
    <source>
        <dbReference type="ARBA" id="ARBA00022832"/>
    </source>
</evidence>
<evidence type="ECO:0000313" key="24">
    <source>
        <dbReference type="Proteomes" id="UP000007797"/>
    </source>
</evidence>
<dbReference type="Pfam" id="PF02207">
    <property type="entry name" value="zf-UBR"/>
    <property type="match status" value="1"/>
</dbReference>
<comment type="catalytic activity">
    <reaction evidence="1">
        <text>S-ubiquitinyl-[E2 ubiquitin-conjugating enzyme]-L-cysteine + [acceptor protein]-L-lysine = [E2 ubiquitin-conjugating enzyme]-L-cysteine + N(6)-ubiquitinyl-[acceptor protein]-L-lysine.</text>
        <dbReference type="EC" id="2.3.2.27"/>
    </reaction>
</comment>
<dbReference type="Gene3D" id="2.10.110.30">
    <property type="match status" value="1"/>
</dbReference>
<dbReference type="InterPro" id="IPR046373">
    <property type="entry name" value="Acyl-CoA_Oxase/DH_mid-dom_sf"/>
</dbReference>
<dbReference type="Pfam" id="PF22924">
    <property type="entry name" value="ACOX_C_alpha1"/>
    <property type="match status" value="1"/>
</dbReference>
<dbReference type="InterPro" id="IPR044046">
    <property type="entry name" value="E3_ligase_UBR-like_C"/>
</dbReference>
<keyword evidence="11" id="KW-0274">FAD</keyword>
<reference evidence="24" key="1">
    <citation type="journal article" date="2011" name="Genome Res.">
        <title>Phylogeny-wide analysis of social amoeba genomes highlights ancient origins for complex intercellular communication.</title>
        <authorList>
            <person name="Heidel A.J."/>
            <person name="Lawal H.M."/>
            <person name="Felder M."/>
            <person name="Schilde C."/>
            <person name="Helps N.R."/>
            <person name="Tunggal B."/>
            <person name="Rivero F."/>
            <person name="John U."/>
            <person name="Schleicher M."/>
            <person name="Eichinger L."/>
            <person name="Platzer M."/>
            <person name="Noegel A.A."/>
            <person name="Schaap P."/>
            <person name="Gloeckner G."/>
        </authorList>
    </citation>
    <scope>NUCLEOTIDE SEQUENCE [LARGE SCALE GENOMIC DNA]</scope>
    <source>
        <strain evidence="24">SH3</strain>
    </source>
</reference>
<keyword evidence="14" id="KW-0560">Oxidoreductase</keyword>
<keyword evidence="9" id="KW-0863">Zinc-finger</keyword>
<dbReference type="GO" id="GO:0033540">
    <property type="term" value="P:fatty acid beta-oxidation using acyl-CoA oxidase"/>
    <property type="evidence" value="ECO:0007669"/>
    <property type="project" value="TreeGrafter"/>
</dbReference>
<evidence type="ECO:0000256" key="5">
    <source>
        <dbReference type="ARBA" id="ARBA00006288"/>
    </source>
</evidence>
<keyword evidence="16" id="KW-0576">Peroxisome</keyword>
<comment type="pathway">
    <text evidence="4">Protein modification; protein ubiquitination.</text>
</comment>
<keyword evidence="21" id="KW-0472">Membrane</keyword>
<keyword evidence="8" id="KW-0479">Metal-binding</keyword>
<dbReference type="RefSeq" id="XP_004350494.1">
    <property type="nucleotide sequence ID" value="XM_004350443.1"/>
</dbReference>
<evidence type="ECO:0000259" key="22">
    <source>
        <dbReference type="PROSITE" id="PS51157"/>
    </source>
</evidence>
<dbReference type="FunFam" id="2.10.110.30:FF:000002">
    <property type="entry name" value="Putative e3 ubiquitin-protein ligase ubr3"/>
    <property type="match status" value="1"/>
</dbReference>
<dbReference type="GO" id="GO:0005504">
    <property type="term" value="F:fatty acid binding"/>
    <property type="evidence" value="ECO:0007669"/>
    <property type="project" value="TreeGrafter"/>
</dbReference>
<dbReference type="InterPro" id="IPR003126">
    <property type="entry name" value="Znf_UBR"/>
</dbReference>
<evidence type="ECO:0000256" key="20">
    <source>
        <dbReference type="SAM" id="MobiDB-lite"/>
    </source>
</evidence>
<dbReference type="FunFam" id="1.20.140.10:FF:000010">
    <property type="entry name" value="Acyl-coenzyme A oxidase"/>
    <property type="match status" value="1"/>
</dbReference>
<feature type="transmembrane region" description="Helical" evidence="21">
    <location>
        <begin position="9"/>
        <end position="30"/>
    </location>
</feature>
<dbReference type="InterPro" id="IPR055060">
    <property type="entry name" value="ACOX_C_alpha1"/>
</dbReference>
<dbReference type="GO" id="GO:0071949">
    <property type="term" value="F:FAD binding"/>
    <property type="evidence" value="ECO:0007669"/>
    <property type="project" value="InterPro"/>
</dbReference>
<dbReference type="InterPro" id="IPR009100">
    <property type="entry name" value="AcylCoA_DH/oxidase_NM_dom_sf"/>
</dbReference>
<evidence type="ECO:0000256" key="2">
    <source>
        <dbReference type="ARBA" id="ARBA00001974"/>
    </source>
</evidence>
<comment type="subcellular location">
    <subcellularLocation>
        <location evidence="3">Peroxisome</location>
    </subcellularLocation>
</comment>
<evidence type="ECO:0000256" key="4">
    <source>
        <dbReference type="ARBA" id="ARBA00004906"/>
    </source>
</evidence>
<evidence type="ECO:0000256" key="21">
    <source>
        <dbReference type="SAM" id="Phobius"/>
    </source>
</evidence>
<dbReference type="GO" id="GO:0005777">
    <property type="term" value="C:peroxisome"/>
    <property type="evidence" value="ECO:0007669"/>
    <property type="project" value="UniProtKB-SubCell"/>
</dbReference>
<dbReference type="GO" id="GO:0003997">
    <property type="term" value="F:acyl-CoA oxidase activity"/>
    <property type="evidence" value="ECO:0007669"/>
    <property type="project" value="InterPro"/>
</dbReference>
<feature type="compositionally biased region" description="Pro residues" evidence="20">
    <location>
        <begin position="1090"/>
        <end position="1100"/>
    </location>
</feature>
<dbReference type="GO" id="GO:0016567">
    <property type="term" value="P:protein ubiquitination"/>
    <property type="evidence" value="ECO:0007669"/>
    <property type="project" value="UniProtKB-UniPathway"/>
</dbReference>
<protein>
    <recommendedName>
        <fullName evidence="22">UBR-type domain-containing protein</fullName>
    </recommendedName>
</protein>
<evidence type="ECO:0000256" key="1">
    <source>
        <dbReference type="ARBA" id="ARBA00000900"/>
    </source>
</evidence>
<evidence type="ECO:0000256" key="10">
    <source>
        <dbReference type="ARBA" id="ARBA00022786"/>
    </source>
</evidence>
<dbReference type="SMART" id="SM00396">
    <property type="entry name" value="ZnF_UBR1"/>
    <property type="match status" value="1"/>
</dbReference>
<dbReference type="InterPro" id="IPR006091">
    <property type="entry name" value="Acyl-CoA_Oxase/DH_mid-dom"/>
</dbReference>
<evidence type="ECO:0000256" key="13">
    <source>
        <dbReference type="ARBA" id="ARBA00022833"/>
    </source>
</evidence>
<dbReference type="OMA" id="CQMFEIP"/>
<dbReference type="InterPro" id="IPR036250">
    <property type="entry name" value="AcylCo_DH-like_C"/>
</dbReference>
<evidence type="ECO:0000256" key="14">
    <source>
        <dbReference type="ARBA" id="ARBA00023002"/>
    </source>
</evidence>
<dbReference type="InterPro" id="IPR012258">
    <property type="entry name" value="Acyl-CoA_oxidase"/>
</dbReference>
<comment type="similarity">
    <text evidence="17">Belongs to the E3 ubiquitin-protein ligase UBR1-like family.</text>
</comment>
<dbReference type="Pfam" id="PF02770">
    <property type="entry name" value="Acyl-CoA_dh_M"/>
    <property type="match status" value="1"/>
</dbReference>
<keyword evidence="10" id="KW-0833">Ubl conjugation pathway</keyword>
<feature type="domain" description="UBR-type" evidence="22">
    <location>
        <begin position="916"/>
        <end position="989"/>
    </location>
</feature>
<dbReference type="PANTHER" id="PTHR10909">
    <property type="entry name" value="ELECTRON TRANSPORT OXIDOREDUCTASE"/>
    <property type="match status" value="1"/>
</dbReference>
<feature type="compositionally biased region" description="Low complexity" evidence="20">
    <location>
        <begin position="748"/>
        <end position="757"/>
    </location>
</feature>
<dbReference type="FunFam" id="2.40.110.10:FF:000005">
    <property type="entry name" value="Acyl-coenzyme A oxidase"/>
    <property type="match status" value="1"/>
</dbReference>
<dbReference type="GeneID" id="14866554"/>
<evidence type="ECO:0000256" key="7">
    <source>
        <dbReference type="ARBA" id="ARBA00022679"/>
    </source>
</evidence>
<keyword evidence="12" id="KW-0276">Fatty acid metabolism</keyword>
<keyword evidence="13" id="KW-0862">Zinc</keyword>
<keyword evidence="19" id="KW-0175">Coiled coil</keyword>
<keyword evidence="6" id="KW-0285">Flavoprotein</keyword>
<feature type="region of interest" description="Disordered" evidence="20">
    <location>
        <begin position="1090"/>
        <end position="1110"/>
    </location>
</feature>
<evidence type="ECO:0000256" key="17">
    <source>
        <dbReference type="ARBA" id="ARBA00046341"/>
    </source>
</evidence>
<comment type="cofactor">
    <cofactor evidence="2">
        <name>FAD</name>
        <dbReference type="ChEBI" id="CHEBI:57692"/>
    </cofactor>
</comment>
<feature type="region of interest" description="Disordered" evidence="20">
    <location>
        <begin position="748"/>
        <end position="798"/>
    </location>
</feature>
<evidence type="ECO:0000256" key="19">
    <source>
        <dbReference type="SAM" id="Coils"/>
    </source>
</evidence>